<proteinExistence type="predicted"/>
<dbReference type="AlphaFoldDB" id="A0A428ULS1"/>
<dbReference type="EMBL" id="NKCK01000004">
    <property type="protein sequence ID" value="RSM15238.1"/>
    <property type="molecule type" value="Genomic_DNA"/>
</dbReference>
<keyword evidence="3" id="KW-1185">Reference proteome</keyword>
<reference evidence="2 3" key="1">
    <citation type="submission" date="2017-06" db="EMBL/GenBank/DDBJ databases">
        <title>Comparative genomic analysis of Ambrosia Fusariam Clade fungi.</title>
        <authorList>
            <person name="Stajich J.E."/>
            <person name="Carrillo J."/>
            <person name="Kijimoto T."/>
            <person name="Eskalen A."/>
            <person name="O'Donnell K."/>
            <person name="Kasson M."/>
        </authorList>
    </citation>
    <scope>NUCLEOTIDE SEQUENCE [LARGE SCALE GENOMIC DNA]</scope>
    <source>
        <strain evidence="2 3">NRRL62579</strain>
    </source>
</reference>
<evidence type="ECO:0000313" key="3">
    <source>
        <dbReference type="Proteomes" id="UP000287144"/>
    </source>
</evidence>
<feature type="region of interest" description="Disordered" evidence="1">
    <location>
        <begin position="1"/>
        <end position="88"/>
    </location>
</feature>
<comment type="caution">
    <text evidence="2">The sequence shown here is derived from an EMBL/GenBank/DDBJ whole genome shotgun (WGS) entry which is preliminary data.</text>
</comment>
<name>A0A428ULS1_9HYPO</name>
<evidence type="ECO:0000313" key="2">
    <source>
        <dbReference type="EMBL" id="RSM15238.1"/>
    </source>
</evidence>
<feature type="compositionally biased region" description="Polar residues" evidence="1">
    <location>
        <begin position="61"/>
        <end position="83"/>
    </location>
</feature>
<organism evidence="2 3">
    <name type="scientific">Fusarium oligoseptatum</name>
    <dbReference type="NCBI Taxonomy" id="2604345"/>
    <lineage>
        <taxon>Eukaryota</taxon>
        <taxon>Fungi</taxon>
        <taxon>Dikarya</taxon>
        <taxon>Ascomycota</taxon>
        <taxon>Pezizomycotina</taxon>
        <taxon>Sordariomycetes</taxon>
        <taxon>Hypocreomycetidae</taxon>
        <taxon>Hypocreales</taxon>
        <taxon>Nectriaceae</taxon>
        <taxon>Fusarium</taxon>
        <taxon>Fusarium solani species complex</taxon>
    </lineage>
</organism>
<accession>A0A428ULS1</accession>
<sequence>MVVRASSAFKNDVTAAERWGGEGAGGGSVREEGSCGGFEGGRLRDRADKRQAGGKVEGENSQHGAQGSQEMTGEQFTEESQNLGRGPDWIQVTWGAGLGTRARLLRWRCT</sequence>
<evidence type="ECO:0000256" key="1">
    <source>
        <dbReference type="SAM" id="MobiDB-lite"/>
    </source>
</evidence>
<dbReference type="Proteomes" id="UP000287144">
    <property type="component" value="Unassembled WGS sequence"/>
</dbReference>
<gene>
    <name evidence="2" type="ORF">CEP52_000881</name>
</gene>
<protein>
    <submittedName>
        <fullName evidence="2">Uncharacterized protein</fullName>
    </submittedName>
</protein>
<feature type="compositionally biased region" description="Gly residues" evidence="1">
    <location>
        <begin position="21"/>
        <end position="40"/>
    </location>
</feature>
<feature type="compositionally biased region" description="Basic and acidic residues" evidence="1">
    <location>
        <begin position="41"/>
        <end position="60"/>
    </location>
</feature>